<dbReference type="PANTHER" id="PTHR24327">
    <property type="entry name" value="HOMEOBOX PROTEIN"/>
    <property type="match status" value="1"/>
</dbReference>
<feature type="domain" description="Homeobox" evidence="8">
    <location>
        <begin position="161"/>
        <end position="221"/>
    </location>
</feature>
<dbReference type="InterPro" id="IPR001356">
    <property type="entry name" value="HD"/>
</dbReference>
<reference evidence="9 10" key="1">
    <citation type="submission" date="2022-05" db="EMBL/GenBank/DDBJ databases">
        <title>Chromosome-level reference genomes for two strains of Caenorhabditis briggsae: an improved platform for comparative genomics.</title>
        <authorList>
            <person name="Stevens L."/>
            <person name="Andersen E.C."/>
        </authorList>
    </citation>
    <scope>NUCLEOTIDE SEQUENCE [LARGE SCALE GENOMIC DNA]</scope>
    <source>
        <strain evidence="9">QX1410_ONT</strain>
        <tissue evidence="9">Whole-organism</tissue>
    </source>
</reference>
<dbReference type="GO" id="GO:0003677">
    <property type="term" value="F:DNA binding"/>
    <property type="evidence" value="ECO:0007669"/>
    <property type="project" value="UniProtKB-UniRule"/>
</dbReference>
<dbReference type="Proteomes" id="UP000827892">
    <property type="component" value="Chromosome X"/>
</dbReference>
<dbReference type="SUPFAM" id="SSF46689">
    <property type="entry name" value="Homeodomain-like"/>
    <property type="match status" value="1"/>
</dbReference>
<evidence type="ECO:0000313" key="10">
    <source>
        <dbReference type="Proteomes" id="UP000827892"/>
    </source>
</evidence>
<dbReference type="SMART" id="SM00389">
    <property type="entry name" value="HOX"/>
    <property type="match status" value="1"/>
</dbReference>
<evidence type="ECO:0000313" key="9">
    <source>
        <dbReference type="EMBL" id="ULT84775.1"/>
    </source>
</evidence>
<evidence type="ECO:0000256" key="1">
    <source>
        <dbReference type="ARBA" id="ARBA00004123"/>
    </source>
</evidence>
<feature type="DNA-binding region" description="Homeobox" evidence="5">
    <location>
        <begin position="163"/>
        <end position="222"/>
    </location>
</feature>
<dbReference type="Gene3D" id="1.10.10.60">
    <property type="entry name" value="Homeodomain-like"/>
    <property type="match status" value="1"/>
</dbReference>
<dbReference type="AlphaFoldDB" id="A0AAE8ZUY4"/>
<organism evidence="9 10">
    <name type="scientific">Caenorhabditis briggsae</name>
    <dbReference type="NCBI Taxonomy" id="6238"/>
    <lineage>
        <taxon>Eukaryota</taxon>
        <taxon>Metazoa</taxon>
        <taxon>Ecdysozoa</taxon>
        <taxon>Nematoda</taxon>
        <taxon>Chromadorea</taxon>
        <taxon>Rhabditida</taxon>
        <taxon>Rhabditina</taxon>
        <taxon>Rhabditomorpha</taxon>
        <taxon>Rhabditoidea</taxon>
        <taxon>Rhabditidae</taxon>
        <taxon>Peloderinae</taxon>
        <taxon>Caenorhabditis</taxon>
    </lineage>
</organism>
<feature type="region of interest" description="Disordered" evidence="7">
    <location>
        <begin position="150"/>
        <end position="170"/>
    </location>
</feature>
<dbReference type="EMBL" id="CP090896">
    <property type="protein sequence ID" value="ULT84775.1"/>
    <property type="molecule type" value="Genomic_DNA"/>
</dbReference>
<evidence type="ECO:0000256" key="5">
    <source>
        <dbReference type="PROSITE-ProRule" id="PRU00108"/>
    </source>
</evidence>
<evidence type="ECO:0000256" key="2">
    <source>
        <dbReference type="ARBA" id="ARBA00023125"/>
    </source>
</evidence>
<dbReference type="InterPro" id="IPR009057">
    <property type="entry name" value="Homeodomain-like_sf"/>
</dbReference>
<evidence type="ECO:0000256" key="3">
    <source>
        <dbReference type="ARBA" id="ARBA00023155"/>
    </source>
</evidence>
<evidence type="ECO:0000259" key="8">
    <source>
        <dbReference type="PROSITE" id="PS50071"/>
    </source>
</evidence>
<feature type="compositionally biased region" description="Polar residues" evidence="7">
    <location>
        <begin position="16"/>
        <end position="26"/>
    </location>
</feature>
<proteinExistence type="predicted"/>
<name>A0AAE8ZUY4_CAEBR</name>
<evidence type="ECO:0000256" key="6">
    <source>
        <dbReference type="RuleBase" id="RU000682"/>
    </source>
</evidence>
<keyword evidence="2 5" id="KW-0238">DNA-binding</keyword>
<protein>
    <recommendedName>
        <fullName evidence="8">Homeobox domain-containing protein</fullName>
    </recommendedName>
</protein>
<feature type="compositionally biased region" description="Basic residues" evidence="7">
    <location>
        <begin position="61"/>
        <end position="71"/>
    </location>
</feature>
<dbReference type="InterPro" id="IPR050460">
    <property type="entry name" value="Distal-less_Homeobox_TF"/>
</dbReference>
<dbReference type="Pfam" id="PF00046">
    <property type="entry name" value="Homeodomain"/>
    <property type="match status" value="1"/>
</dbReference>
<dbReference type="PROSITE" id="PS50071">
    <property type="entry name" value="HOMEOBOX_2"/>
    <property type="match status" value="1"/>
</dbReference>
<sequence>MSKHSIPSLAWFMSSNSSEGTSAVQPHQNGASSSNSAQNGHAKTNNYHPRPPPRISEPIRTHHNRVRKKPKKYDSDDDDEEVRNEQMMESSSSSSSDEDSDTDPSYEEGMKAKKTKNNTAEESSDEDEDDSGIQAVINSAATTVFSADSGALDEDINRPQSAKKPTPKGYTTEQHRLLLEIYKEKQLPKCTDYTAISKAMGMTKERVRYWFKNKRRIDRKHQNIQPQKKKKAVEDSDTIQLFLLILQKNPHFTNYGNPALLARSKWNKHQLTCWFQTYRREIGVPPKQGKLTDENLIDLEELFKEHQFVTEWESHDHELFVGVAAATIREWIEQKRQETMAMFLEPEELPCQLALLETSYRDTLVLRDTYQTLLLSKKANLEIEQVVDYFESRRVIDRTYGRLTDEVLTNVRAEVEQAERTDLLGPINGVMLSRKALTDARAIQFFPDLQNTYLPVNMSTDYKTWSATDFQEFAIQFLPRRVVSLFASGGLCGRDATFFYLKNKKFFDRLNIGSPKDQLNITWPEFMAMGDPASVAQRIRKKFKKRDPDSKKKLEKELEEDVEIKAYRYLNPDNWFSTLDPLGELFVFGENVVTIGFLEIKKPESYSQMKWELEFEDASEHLRLNIWFRAVTRAIVVETQRQRLLGAEKLCLREMYRKLKAEFLELGYKV</sequence>
<accession>A0AAE8ZUY4</accession>
<gene>
    <name evidence="9" type="ORF">L3Y34_013453</name>
</gene>
<evidence type="ECO:0000256" key="7">
    <source>
        <dbReference type="SAM" id="MobiDB-lite"/>
    </source>
</evidence>
<dbReference type="GO" id="GO:0005634">
    <property type="term" value="C:nucleus"/>
    <property type="evidence" value="ECO:0007669"/>
    <property type="project" value="UniProtKB-SubCell"/>
</dbReference>
<keyword evidence="4 5" id="KW-0539">Nucleus</keyword>
<feature type="region of interest" description="Disordered" evidence="7">
    <location>
        <begin position="16"/>
        <end position="131"/>
    </location>
</feature>
<feature type="compositionally biased region" description="Acidic residues" evidence="7">
    <location>
        <begin position="122"/>
        <end position="131"/>
    </location>
</feature>
<feature type="compositionally biased region" description="Low complexity" evidence="7">
    <location>
        <begin position="27"/>
        <end position="42"/>
    </location>
</feature>
<dbReference type="CDD" id="cd00086">
    <property type="entry name" value="homeodomain"/>
    <property type="match status" value="1"/>
</dbReference>
<dbReference type="PANTHER" id="PTHR24327:SF81">
    <property type="entry name" value="HOMEOTIC PROTEIN DISTAL-LESS-RELATED"/>
    <property type="match status" value="1"/>
</dbReference>
<feature type="compositionally biased region" description="Acidic residues" evidence="7">
    <location>
        <begin position="96"/>
        <end position="106"/>
    </location>
</feature>
<evidence type="ECO:0000256" key="4">
    <source>
        <dbReference type="ARBA" id="ARBA00023242"/>
    </source>
</evidence>
<comment type="subcellular location">
    <subcellularLocation>
        <location evidence="1 5 6">Nucleus</location>
    </subcellularLocation>
</comment>
<keyword evidence="3 5" id="KW-0371">Homeobox</keyword>